<name>A0A6C0BLC2_9ZZZZ</name>
<reference evidence="1" key="1">
    <citation type="journal article" date="2020" name="Nature">
        <title>Giant virus diversity and host interactions through global metagenomics.</title>
        <authorList>
            <person name="Schulz F."/>
            <person name="Roux S."/>
            <person name="Paez-Espino D."/>
            <person name="Jungbluth S."/>
            <person name="Walsh D.A."/>
            <person name="Denef V.J."/>
            <person name="McMahon K.D."/>
            <person name="Konstantinidis K.T."/>
            <person name="Eloe-Fadrosh E.A."/>
            <person name="Kyrpides N.C."/>
            <person name="Woyke T."/>
        </authorList>
    </citation>
    <scope>NUCLEOTIDE SEQUENCE</scope>
    <source>
        <strain evidence="1">GVMAG-M-3300014204-73</strain>
    </source>
</reference>
<sequence>MIETPKIVLKLNQNWLNQFKILLDHNKLHARCWFWDHFDWEKQSLWIGKFIKTNHLPNKNEQINEILHKLITDFNSLMELKSDTYLKIYFSRNAKSDEPEINYLLICNTHTLPESFNSTLVDVMFEKYQLTEAIINKNINYKQLIDHYINWDNNYTYYDLMGELNS</sequence>
<organism evidence="1">
    <name type="scientific">viral metagenome</name>
    <dbReference type="NCBI Taxonomy" id="1070528"/>
    <lineage>
        <taxon>unclassified sequences</taxon>
        <taxon>metagenomes</taxon>
        <taxon>organismal metagenomes</taxon>
    </lineage>
</organism>
<dbReference type="EMBL" id="MN739178">
    <property type="protein sequence ID" value="QHS92369.1"/>
    <property type="molecule type" value="Genomic_DNA"/>
</dbReference>
<accession>A0A6C0BLC2</accession>
<dbReference type="AlphaFoldDB" id="A0A6C0BLC2"/>
<dbReference type="InterPro" id="IPR036433">
    <property type="entry name" value="EF1B_G_C_sf"/>
</dbReference>
<dbReference type="GO" id="GO:0003746">
    <property type="term" value="F:translation elongation factor activity"/>
    <property type="evidence" value="ECO:0007669"/>
    <property type="project" value="InterPro"/>
</dbReference>
<evidence type="ECO:0000313" key="1">
    <source>
        <dbReference type="EMBL" id="QHS92369.1"/>
    </source>
</evidence>
<proteinExistence type="predicted"/>
<dbReference type="Gene3D" id="3.30.70.1010">
    <property type="entry name" value="Translation elongation factor EF1B, gamma chain, conserved domain"/>
    <property type="match status" value="1"/>
</dbReference>
<protein>
    <submittedName>
        <fullName evidence="1">Uncharacterized protein</fullName>
    </submittedName>
</protein>